<comment type="caution">
    <text evidence="1">The sequence shown here is derived from an EMBL/GenBank/DDBJ whole genome shotgun (WGS) entry which is preliminary data.</text>
</comment>
<reference evidence="1 2" key="1">
    <citation type="journal article" date="2021" name="Appl. Environ. Microbiol.">
        <title>Genetic linkage and physical mapping for an oyster mushroom Pleurotus cornucopiae and QTL analysis for the trait cap color.</title>
        <authorList>
            <person name="Zhang Y."/>
            <person name="Gao W."/>
            <person name="Sonnenberg A."/>
            <person name="Chen Q."/>
            <person name="Zhang J."/>
            <person name="Huang C."/>
        </authorList>
    </citation>
    <scope>NUCLEOTIDE SEQUENCE [LARGE SCALE GENOMIC DNA]</scope>
    <source>
        <strain evidence="1">CCMSSC00406</strain>
    </source>
</reference>
<dbReference type="EMBL" id="WQMT02000007">
    <property type="protein sequence ID" value="KAG9220646.1"/>
    <property type="molecule type" value="Genomic_DNA"/>
</dbReference>
<dbReference type="Proteomes" id="UP000824881">
    <property type="component" value="Unassembled WGS sequence"/>
</dbReference>
<evidence type="ECO:0000313" key="1">
    <source>
        <dbReference type="EMBL" id="KAG9220646.1"/>
    </source>
</evidence>
<accession>A0ACB7IS15</accession>
<name>A0ACB7IS15_PLECO</name>
<sequence>MNQLPTELRAQICSILRDDNEIYTLRNIALICRAFEGPALDSLWSVLPNGLSRLFRCVTNTCVAKEVKKGAVPEELDEEMISDALWPRFFQHARRVRVLAFCDDYSPVGRDDGYHWSESSMLRLFKQKFPGDLIFPNLQEFISDGWAGGDTDSELVSWVIVPSIQKLRITHSCTTIGTYSHYSLSALLQKPWKGLTSLHLYIPCEDCPATSCLANALVCTVPPLQTLCVAGWTMSADTLLYVASWPALQELLIDKLDPIENELSRGSFHNVRKLTIQRSPLRSALAVIAALSGSPVWSLTVNVDSPFSGTEFRALANLVNTSCSSNHLQYLRITDHPRGNGWLDPSTPPTLLLDPLFSFSKLVAVYISVKPTILLNHRTLASIASSWPNLWLLKITNPRRTRALSNLHDLLLFAKHCRDLKYLDIGTLSSSCVRESRGVVPLRTAPHQNLQTLCLNSTTTYDVDFVAKYLYSVFPRLRGLIPLCEGSQWDEVSWTAMERELGLA</sequence>
<organism evidence="1 2">
    <name type="scientific">Pleurotus cornucopiae</name>
    <name type="common">Cornucopia mushroom</name>
    <dbReference type="NCBI Taxonomy" id="5321"/>
    <lineage>
        <taxon>Eukaryota</taxon>
        <taxon>Fungi</taxon>
        <taxon>Dikarya</taxon>
        <taxon>Basidiomycota</taxon>
        <taxon>Agaricomycotina</taxon>
        <taxon>Agaricomycetes</taxon>
        <taxon>Agaricomycetidae</taxon>
        <taxon>Agaricales</taxon>
        <taxon>Pleurotineae</taxon>
        <taxon>Pleurotaceae</taxon>
        <taxon>Pleurotus</taxon>
    </lineage>
</organism>
<proteinExistence type="predicted"/>
<evidence type="ECO:0000313" key="2">
    <source>
        <dbReference type="Proteomes" id="UP000824881"/>
    </source>
</evidence>
<keyword evidence="2" id="KW-1185">Reference proteome</keyword>
<gene>
    <name evidence="1" type="ORF">CCMSSC00406_0003745</name>
</gene>
<protein>
    <submittedName>
        <fullName evidence="1">Uncharacterized protein</fullName>
    </submittedName>
</protein>